<feature type="compositionally biased region" description="Low complexity" evidence="4">
    <location>
        <begin position="60"/>
        <end position="73"/>
    </location>
</feature>
<dbReference type="InterPro" id="IPR007231">
    <property type="entry name" value="Nucleoporin_int_Nup93/Nic96"/>
</dbReference>
<feature type="compositionally biased region" description="Polar residues" evidence="4">
    <location>
        <begin position="137"/>
        <end position="151"/>
    </location>
</feature>
<keyword evidence="6" id="KW-1185">Reference proteome</keyword>
<feature type="compositionally biased region" description="Gly residues" evidence="4">
    <location>
        <begin position="85"/>
        <end position="94"/>
    </location>
</feature>
<dbReference type="AlphaFoldDB" id="A0AAD8XZQ2"/>
<feature type="region of interest" description="Disordered" evidence="4">
    <location>
        <begin position="1"/>
        <end position="108"/>
    </location>
</feature>
<evidence type="ECO:0000313" key="5">
    <source>
        <dbReference type="EMBL" id="KAK1736914.1"/>
    </source>
</evidence>
<dbReference type="PANTHER" id="PTHR11225:SF4">
    <property type="entry name" value="NUCLEAR PORE COMPLEX PROTEIN NUP93"/>
    <property type="match status" value="1"/>
</dbReference>
<evidence type="ECO:0000256" key="1">
    <source>
        <dbReference type="ARBA" id="ARBA00004259"/>
    </source>
</evidence>
<feature type="region of interest" description="Disordered" evidence="4">
    <location>
        <begin position="137"/>
        <end position="175"/>
    </location>
</feature>
<dbReference type="EMBL" id="JATAAI010000027">
    <property type="protein sequence ID" value="KAK1736914.1"/>
    <property type="molecule type" value="Genomic_DNA"/>
</dbReference>
<evidence type="ECO:0000256" key="3">
    <source>
        <dbReference type="ARBA" id="ARBA00023242"/>
    </source>
</evidence>
<dbReference type="GO" id="GO:0017056">
    <property type="term" value="F:structural constituent of nuclear pore"/>
    <property type="evidence" value="ECO:0007669"/>
    <property type="project" value="InterPro"/>
</dbReference>
<name>A0AAD8XZQ2_9STRA</name>
<keyword evidence="3" id="KW-0539">Nucleus</keyword>
<gene>
    <name evidence="5" type="ORF">QTG54_012359</name>
</gene>
<feature type="compositionally biased region" description="Polar residues" evidence="4">
    <location>
        <begin position="42"/>
        <end position="59"/>
    </location>
</feature>
<dbReference type="Pfam" id="PF04097">
    <property type="entry name" value="Nic96"/>
    <property type="match status" value="1"/>
</dbReference>
<dbReference type="Proteomes" id="UP001224775">
    <property type="component" value="Unassembled WGS sequence"/>
</dbReference>
<dbReference type="PANTHER" id="PTHR11225">
    <property type="entry name" value="NUCLEAR PORE COMPLEX PROTEIN NUP93 NUCLEOPORIN NUP93 DEAD EYE PROTEIN"/>
    <property type="match status" value="1"/>
</dbReference>
<evidence type="ECO:0000256" key="2">
    <source>
        <dbReference type="ARBA" id="ARBA00010186"/>
    </source>
</evidence>
<reference evidence="5" key="1">
    <citation type="submission" date="2023-06" db="EMBL/GenBank/DDBJ databases">
        <title>Survivors Of The Sea: Transcriptome response of Skeletonema marinoi to long-term dormancy.</title>
        <authorList>
            <person name="Pinder M.I.M."/>
            <person name="Kourtchenko O."/>
            <person name="Robertson E.K."/>
            <person name="Larsson T."/>
            <person name="Maumus F."/>
            <person name="Osuna-Cruz C.M."/>
            <person name="Vancaester E."/>
            <person name="Stenow R."/>
            <person name="Vandepoele K."/>
            <person name="Ploug H."/>
            <person name="Bruchert V."/>
            <person name="Godhe A."/>
            <person name="Topel M."/>
        </authorList>
    </citation>
    <scope>NUCLEOTIDE SEQUENCE</scope>
    <source>
        <strain evidence="5">R05AC</strain>
    </source>
</reference>
<sequence>MVSTHAWRAPGASPPTNSSNNSTSIFGNNTNNNSSGGGSSPFQRSPSSQTSSGGNYNIMSNSSLFGNNAASSSSGGGMSSSRPFIGGGGGGGFGQQQHNTNTTPGVSTSAAAAAGDFNSLLANSNSLLSSIGRSHYNHSTATSRGSNTTNAVAGRIGGDTTQQSSSAATQPRFLGDKSLTELSVASRLNTTNTSSTTTHSTNTYEAEASAHRLFAREGYGFDSARLGRSVRELEMRVATSSNICGGGGEEKKEMDHYNTTNNNANNTGNTNSITEQFDREQTATEIATLGTLNGSSLQQILSLHSEHCVQLAIRGANDWTARQKKERVKNRLKRDWEVERREILGRGVLGHRFLMNVGGGGSGGEKSDKYLLGGEGVASNVPLLEGGDLSTTRGSGGASLSLVYSNIIPSPQSLPTNIQGLIKTHLVSIDQHLNNNNTNNNTGSKLSEAMTLLTSLQEGLKELANNNTNEALNPESMNGYSNAISLLKSILNCSISLGVVPTSTTTSSATDVAMNVLGSCNFFAYQFKHHVGTVVREAELSGLNTTSGAAASGGVGLISSARDVRTFTSIVAGSELVNGQGGVWPQLYYALRCGDALAAESIVKQYTAANNNNNNSNGDDSFSEVDPAVLHIISQLVELQQDQQTIFGDSTNGNTRLPQQVEKSLLSPSQTMLQCRRQVCELYERTKTRMSSLSGGANVDMPFVPYRAACLALLGGAESISEVSVLESSGLVKTVEDYLYASLWHALHLADTTSSIGGEGGLQNVSRAVARLGKLVNQWGPSYFEQQDDFGDVSASSAVAAAAGVASAAQKMPVSGGWAYTLPLLASQQYATALAYLAEAGGGLGLLQATHVGVLMDAAGLSVSDYSNASNVPSQTLVPMLVASFSASLQGLDAEAALKYLVLLSDKGKFVKEQVQRLLLETRQFEILAGKLASDGSRSNAALDSYFSKSHVSSILADGANVAIQSGKPADAAELLVLSGHFGALFTLMNRELAAYLVASTQEEFTKRQFWFNAASQFHAIHLAQGKMYVQNALESEGRMSLGNTFQLLMNLVVFFDRCRENQWEGAWVLMDNLNLLPKADSEMTVKVEAFFQLDNCVKQIFHHVVLAAMEALCHLFRSLRQDGAGVSIQQQNTIDQRLDELRTHARLLVTFSRLLNLPGLGDGDTYVRIAQLEKNMM</sequence>
<proteinExistence type="inferred from homology"/>
<accession>A0AAD8XZQ2</accession>
<organism evidence="5 6">
    <name type="scientific">Skeletonema marinoi</name>
    <dbReference type="NCBI Taxonomy" id="267567"/>
    <lineage>
        <taxon>Eukaryota</taxon>
        <taxon>Sar</taxon>
        <taxon>Stramenopiles</taxon>
        <taxon>Ochrophyta</taxon>
        <taxon>Bacillariophyta</taxon>
        <taxon>Coscinodiscophyceae</taxon>
        <taxon>Thalassiosirophycidae</taxon>
        <taxon>Thalassiosirales</taxon>
        <taxon>Skeletonemataceae</taxon>
        <taxon>Skeletonema</taxon>
        <taxon>Skeletonema marinoi-dohrnii complex</taxon>
    </lineage>
</organism>
<feature type="compositionally biased region" description="Polar residues" evidence="4">
    <location>
        <begin position="98"/>
        <end position="108"/>
    </location>
</feature>
<comment type="caution">
    <text evidence="5">The sequence shown here is derived from an EMBL/GenBank/DDBJ whole genome shotgun (WGS) entry which is preliminary data.</text>
</comment>
<evidence type="ECO:0000256" key="4">
    <source>
        <dbReference type="SAM" id="MobiDB-lite"/>
    </source>
</evidence>
<comment type="similarity">
    <text evidence="2">Belongs to the nucleoporin interacting component (NIC) family.</text>
</comment>
<feature type="compositionally biased region" description="Low complexity" evidence="4">
    <location>
        <begin position="14"/>
        <end position="34"/>
    </location>
</feature>
<dbReference type="GO" id="GO:0016973">
    <property type="term" value="P:poly(A)+ mRNA export from nucleus"/>
    <property type="evidence" value="ECO:0007669"/>
    <property type="project" value="TreeGrafter"/>
</dbReference>
<comment type="subcellular location">
    <subcellularLocation>
        <location evidence="1">Nucleus envelope</location>
    </subcellularLocation>
</comment>
<dbReference type="GO" id="GO:0006606">
    <property type="term" value="P:protein import into nucleus"/>
    <property type="evidence" value="ECO:0007669"/>
    <property type="project" value="TreeGrafter"/>
</dbReference>
<dbReference type="GO" id="GO:0005643">
    <property type="term" value="C:nuclear pore"/>
    <property type="evidence" value="ECO:0007669"/>
    <property type="project" value="InterPro"/>
</dbReference>
<evidence type="ECO:0000313" key="6">
    <source>
        <dbReference type="Proteomes" id="UP001224775"/>
    </source>
</evidence>
<feature type="compositionally biased region" description="Polar residues" evidence="4">
    <location>
        <begin position="159"/>
        <end position="169"/>
    </location>
</feature>
<protein>
    <submittedName>
        <fullName evidence="5">Nuclear pore complex protein NUP93</fullName>
    </submittedName>
</protein>